<keyword evidence="3 15" id="KW-0004">4Fe-4S</keyword>
<dbReference type="GO" id="GO:0046872">
    <property type="term" value="F:metal ion binding"/>
    <property type="evidence" value="ECO:0007669"/>
    <property type="project" value="UniProtKB-KW"/>
</dbReference>
<dbReference type="AlphaFoldDB" id="A0A1Q8SXG0"/>
<evidence type="ECO:0000259" key="17">
    <source>
        <dbReference type="Pfam" id="PF01077"/>
    </source>
</evidence>
<evidence type="ECO:0000256" key="5">
    <source>
        <dbReference type="ARBA" id="ARBA00022617"/>
    </source>
</evidence>
<evidence type="ECO:0000256" key="15">
    <source>
        <dbReference type="HAMAP-Rule" id="MF_01540"/>
    </source>
</evidence>
<keyword evidence="5 15" id="KW-0349">Heme</keyword>
<evidence type="ECO:0000256" key="10">
    <source>
        <dbReference type="ARBA" id="ARBA00023014"/>
    </source>
</evidence>
<dbReference type="EMBL" id="MSDO01000001">
    <property type="protein sequence ID" value="OLO06129.1"/>
    <property type="molecule type" value="Genomic_DNA"/>
</dbReference>
<dbReference type="RefSeq" id="WP_075568299.1">
    <property type="nucleotide sequence ID" value="NZ_MSDO01000001.1"/>
</dbReference>
<dbReference type="PROSITE" id="PS00365">
    <property type="entry name" value="NIR_SIR"/>
    <property type="match status" value="1"/>
</dbReference>
<proteinExistence type="inferred from homology"/>
<evidence type="ECO:0000313" key="20">
    <source>
        <dbReference type="Proteomes" id="UP000186878"/>
    </source>
</evidence>
<dbReference type="InterPro" id="IPR011786">
    <property type="entry name" value="CysI"/>
</dbReference>
<name>A0A1Q8SXG0_9GAMM</name>
<accession>A0A1Q8SXG0</accession>
<comment type="cofactor">
    <cofactor evidence="15">
        <name>[4Fe-4S] cluster</name>
        <dbReference type="ChEBI" id="CHEBI:49883"/>
    </cofactor>
    <text evidence="15">Binds 1 [4Fe-4S] cluster per subunit.</text>
</comment>
<evidence type="ECO:0000256" key="6">
    <source>
        <dbReference type="ARBA" id="ARBA00022723"/>
    </source>
</evidence>
<feature type="binding site" evidence="15">
    <location>
        <position position="461"/>
    </location>
    <ligand>
        <name>[4Fe-4S] cluster</name>
        <dbReference type="ChEBI" id="CHEBI:49883"/>
    </ligand>
</feature>
<dbReference type="PRINTS" id="PR00397">
    <property type="entry name" value="SIROHAEM"/>
</dbReference>
<dbReference type="GO" id="GO:0070814">
    <property type="term" value="P:hydrogen sulfide biosynthetic process"/>
    <property type="evidence" value="ECO:0007669"/>
    <property type="project" value="UniProtKB-UniRule"/>
</dbReference>
<dbReference type="NCBIfam" id="TIGR02041">
    <property type="entry name" value="CysI"/>
    <property type="match status" value="1"/>
</dbReference>
<dbReference type="GO" id="GO:0000103">
    <property type="term" value="P:sulfate assimilation"/>
    <property type="evidence" value="ECO:0007669"/>
    <property type="project" value="UniProtKB-UniRule"/>
</dbReference>
<dbReference type="Pfam" id="PF01077">
    <property type="entry name" value="NIR_SIR"/>
    <property type="match status" value="1"/>
</dbReference>
<gene>
    <name evidence="15" type="primary">cysI</name>
    <name evidence="19" type="ORF">BTW07_01125</name>
</gene>
<comment type="caution">
    <text evidence="19">The sequence shown here is derived from an EMBL/GenBank/DDBJ whole genome shotgun (WGS) entry which is preliminary data.</text>
</comment>
<feature type="domain" description="Nitrite/sulphite reductase 4Fe-4S" evidence="17">
    <location>
        <begin position="230"/>
        <end position="355"/>
    </location>
</feature>
<dbReference type="GO" id="GO:0020037">
    <property type="term" value="F:heme binding"/>
    <property type="evidence" value="ECO:0007669"/>
    <property type="project" value="InterPro"/>
</dbReference>
<dbReference type="GO" id="GO:0004783">
    <property type="term" value="F:sulfite reductase (NADPH) activity"/>
    <property type="evidence" value="ECO:0007669"/>
    <property type="project" value="UniProtKB-UniRule"/>
</dbReference>
<comment type="similarity">
    <text evidence="2 15">Belongs to the nitrite and sulfite reductase 4Fe-4S domain family.</text>
</comment>
<feature type="binding site" evidence="15">
    <location>
        <position position="510"/>
    </location>
    <ligand>
        <name>[4Fe-4S] cluster</name>
        <dbReference type="ChEBI" id="CHEBI:49883"/>
    </ligand>
</feature>
<dbReference type="Pfam" id="PF03460">
    <property type="entry name" value="NIR_SIR_ferr"/>
    <property type="match status" value="2"/>
</dbReference>
<dbReference type="InterPro" id="IPR006067">
    <property type="entry name" value="NO2/SO3_Rdtase_4Fe4S_dom"/>
</dbReference>
<comment type="function">
    <text evidence="13 15">Component of the sulfite reductase complex that catalyzes the 6-electron reduction of sulfite to sulfide. This is one of several activities required for the biosynthesis of L-cysteine from sulfate.</text>
</comment>
<dbReference type="HAMAP" id="MF_01540">
    <property type="entry name" value="CysI"/>
    <property type="match status" value="1"/>
</dbReference>
<feature type="binding site" evidence="15">
    <location>
        <position position="467"/>
    </location>
    <ligand>
        <name>[4Fe-4S] cluster</name>
        <dbReference type="ChEBI" id="CHEBI:49883"/>
    </ligand>
</feature>
<dbReference type="InterPro" id="IPR005117">
    <property type="entry name" value="NiRdtase/SiRdtase_haem-b_fer"/>
</dbReference>
<protein>
    <recommendedName>
        <fullName evidence="15">Sulfite reductase [NADPH] hemoprotein beta-component</fullName>
        <shortName evidence="15">SiR-HP</shortName>
        <shortName evidence="15">SiRHP</shortName>
        <ecNumber evidence="15">1.8.1.2</ecNumber>
    </recommendedName>
</protein>
<feature type="region of interest" description="Disordered" evidence="16">
    <location>
        <begin position="198"/>
        <end position="231"/>
    </location>
</feature>
<evidence type="ECO:0000256" key="14">
    <source>
        <dbReference type="ARBA" id="ARBA00062253"/>
    </source>
</evidence>
<dbReference type="NCBIfam" id="NF010029">
    <property type="entry name" value="PRK13504.1"/>
    <property type="match status" value="1"/>
</dbReference>
<keyword evidence="20" id="KW-1185">Reference proteome</keyword>
<evidence type="ECO:0000256" key="9">
    <source>
        <dbReference type="ARBA" id="ARBA00023004"/>
    </source>
</evidence>
<keyword evidence="10 15" id="KW-0411">Iron-sulfur</keyword>
<evidence type="ECO:0000256" key="7">
    <source>
        <dbReference type="ARBA" id="ARBA00022857"/>
    </source>
</evidence>
<dbReference type="FunFam" id="3.30.413.10:FF:000003">
    <property type="entry name" value="Sulfite reductase [NADPH] hemoprotein beta-component"/>
    <property type="match status" value="1"/>
</dbReference>
<dbReference type="Gene3D" id="3.30.413.10">
    <property type="entry name" value="Sulfite Reductase Hemoprotein, domain 1"/>
    <property type="match status" value="2"/>
</dbReference>
<dbReference type="GO" id="GO:0019344">
    <property type="term" value="P:cysteine biosynthetic process"/>
    <property type="evidence" value="ECO:0007669"/>
    <property type="project" value="UniProtKB-KW"/>
</dbReference>
<dbReference type="GO" id="GO:0050661">
    <property type="term" value="F:NADP binding"/>
    <property type="evidence" value="ECO:0007669"/>
    <property type="project" value="InterPro"/>
</dbReference>
<evidence type="ECO:0000256" key="16">
    <source>
        <dbReference type="SAM" id="MobiDB-lite"/>
    </source>
</evidence>
<reference evidence="19 20" key="1">
    <citation type="submission" date="2016-12" db="EMBL/GenBank/DDBJ databases">
        <title>Draft genome sequences of strains Salinicola socius SMB35, Salinicola sp. MH3R3-1 and Chromohalobacter sp. SMB17 from the Verkhnekamsk potash mining region of Russia.</title>
        <authorList>
            <person name="Mavrodi D.V."/>
            <person name="Olsson B.E."/>
            <person name="Korsakova E.S."/>
            <person name="Pyankova A."/>
            <person name="Mavrodi O.V."/>
            <person name="Plotnikova E.G."/>
        </authorList>
    </citation>
    <scope>NUCLEOTIDE SEQUENCE [LARGE SCALE GENOMIC DNA]</scope>
    <source>
        <strain evidence="19 20">SMB35</strain>
    </source>
</reference>
<comment type="pathway">
    <text evidence="1 15">Sulfur metabolism; hydrogen sulfide biosynthesis; hydrogen sulfide from sulfite (NADPH route): step 1/1.</text>
</comment>
<organism evidence="19 20">
    <name type="scientific">Salinicola socius</name>
    <dbReference type="NCBI Taxonomy" id="404433"/>
    <lineage>
        <taxon>Bacteria</taxon>
        <taxon>Pseudomonadati</taxon>
        <taxon>Pseudomonadota</taxon>
        <taxon>Gammaproteobacteria</taxon>
        <taxon>Oceanospirillales</taxon>
        <taxon>Halomonadaceae</taxon>
        <taxon>Salinicola</taxon>
    </lineage>
</organism>
<evidence type="ECO:0000256" key="4">
    <source>
        <dbReference type="ARBA" id="ARBA00022605"/>
    </source>
</evidence>
<feature type="domain" description="Nitrite/Sulfite reductase ferredoxin-like" evidence="18">
    <location>
        <begin position="78"/>
        <end position="137"/>
    </location>
</feature>
<comment type="subunit">
    <text evidence="14 15">Alpha(8)-beta(8). The alpha component is a flavoprotein, the beta component is a hemoprotein.</text>
</comment>
<evidence type="ECO:0000256" key="11">
    <source>
        <dbReference type="ARBA" id="ARBA00023192"/>
    </source>
</evidence>
<dbReference type="InterPro" id="IPR006066">
    <property type="entry name" value="NO2/SO3_Rdtase_FeS/sirohaem_BS"/>
</dbReference>
<evidence type="ECO:0000256" key="2">
    <source>
        <dbReference type="ARBA" id="ARBA00010429"/>
    </source>
</evidence>
<dbReference type="EC" id="1.8.1.2" evidence="15"/>
<evidence type="ECO:0000256" key="8">
    <source>
        <dbReference type="ARBA" id="ARBA00023002"/>
    </source>
</evidence>
<dbReference type="UniPathway" id="UPA00140">
    <property type="reaction ID" value="UER00207"/>
</dbReference>
<feature type="domain" description="Nitrite/Sulfite reductase ferredoxin-like" evidence="18">
    <location>
        <begin position="376"/>
        <end position="443"/>
    </location>
</feature>
<dbReference type="SUPFAM" id="SSF55124">
    <property type="entry name" value="Nitrite/Sulfite reductase N-terminal domain-like"/>
    <property type="match status" value="2"/>
</dbReference>
<keyword evidence="9 15" id="KW-0408">Iron</keyword>
<dbReference type="GO" id="GO:0050311">
    <property type="term" value="F:sulfite reductase (ferredoxin) activity"/>
    <property type="evidence" value="ECO:0007669"/>
    <property type="project" value="TreeGrafter"/>
</dbReference>
<evidence type="ECO:0000256" key="12">
    <source>
        <dbReference type="ARBA" id="ARBA00052219"/>
    </source>
</evidence>
<sequence length="597" mass="66910">MDIIAKLRDVPLDELHPNERLKVESDYLRGTLEEGLADRATGAVAEDDTQLTKFHGFYQQDDRDLRDERRHQKLEPLYSFMVRLRLPGGLVTPAQWQTLDDVASRYANGTLRITTRQTFQYHGVLKENLRPHLQTIHQAMVDTIAACGDVNRNVICTANPHRSAVHRQVYELSHRISTRLLPSTRAYHEIFLGEERVAGGAQERESKSESERAESEAKVGDDREPLDPKEPLYTRHYLPRKFKVALAIPPENDVDLFAHDVGFIADVVDGELHGFTVCIGGGMGMTHGDPSTFPRLSDPIGYCSPEAAPAVAEAIMLVQRDNGNRRDRKQARLKYTVEEMGLDAFKLEVERQLGESLAPAHDYHFDNNGDRLGWIQGDDGRWHYGLFVQNGRIADFPDGPQLRTGLREIAEQHDGDLVLTTNQNVIITQVEESRRGAIDALLDRHRLVAETSPLRRNAMACVAFPTCGLAMAESERYLPSLIDRLDAVMRKAGLADDAIIVRMTGCPNGCARPYLAEIGFVGKAPGHYNLYLGGGFSGQRLNKLYRENIDEATILEALTPLIQRYATEREDGEPFGDFVIRIGEINATTAGRVFHQT</sequence>
<evidence type="ECO:0000259" key="18">
    <source>
        <dbReference type="Pfam" id="PF03460"/>
    </source>
</evidence>
<dbReference type="GO" id="GO:0051539">
    <property type="term" value="F:4 iron, 4 sulfur cluster binding"/>
    <property type="evidence" value="ECO:0007669"/>
    <property type="project" value="UniProtKB-KW"/>
</dbReference>
<feature type="binding site" evidence="15">
    <location>
        <position position="506"/>
    </location>
    <ligand>
        <name>[4Fe-4S] cluster</name>
        <dbReference type="ChEBI" id="CHEBI:49883"/>
    </ligand>
</feature>
<keyword evidence="4 15" id="KW-0028">Amino-acid biosynthesis</keyword>
<dbReference type="InterPro" id="IPR045169">
    <property type="entry name" value="NO2/SO3_Rdtase_4Fe4S_prot"/>
</dbReference>
<feature type="binding site" description="axial binding residue" evidence="15">
    <location>
        <position position="510"/>
    </location>
    <ligand>
        <name>siroheme</name>
        <dbReference type="ChEBI" id="CHEBI:60052"/>
    </ligand>
    <ligandPart>
        <name>Fe</name>
        <dbReference type="ChEBI" id="CHEBI:18248"/>
    </ligandPart>
</feature>
<dbReference type="InterPro" id="IPR036136">
    <property type="entry name" value="Nit/Sulf_reduc_fer-like_dom_sf"/>
</dbReference>
<dbReference type="InterPro" id="IPR045854">
    <property type="entry name" value="NO2/SO3_Rdtase_4Fe4S_sf"/>
</dbReference>
<evidence type="ECO:0000313" key="19">
    <source>
        <dbReference type="EMBL" id="OLO06129.1"/>
    </source>
</evidence>
<keyword evidence="8 15" id="KW-0560">Oxidoreductase</keyword>
<dbReference type="SUPFAM" id="SSF56014">
    <property type="entry name" value="Nitrite and sulphite reductase 4Fe-4S domain-like"/>
    <property type="match status" value="2"/>
</dbReference>
<dbReference type="GO" id="GO:0009337">
    <property type="term" value="C:sulfite reductase complex (NADPH)"/>
    <property type="evidence" value="ECO:0007669"/>
    <property type="project" value="InterPro"/>
</dbReference>
<comment type="cofactor">
    <cofactor evidence="15">
        <name>siroheme</name>
        <dbReference type="ChEBI" id="CHEBI:60052"/>
    </cofactor>
    <text evidence="15">Binds 1 siroheme per subunit.</text>
</comment>
<keyword evidence="11 15" id="KW-0198">Cysteine biosynthesis</keyword>
<dbReference type="Proteomes" id="UP000186878">
    <property type="component" value="Unassembled WGS sequence"/>
</dbReference>
<evidence type="ECO:0000256" key="3">
    <source>
        <dbReference type="ARBA" id="ARBA00022485"/>
    </source>
</evidence>
<dbReference type="OrthoDB" id="3189055at2"/>
<dbReference type="PANTHER" id="PTHR11493">
    <property type="entry name" value="SULFITE REDUCTASE [NADPH] SUBUNIT BETA-RELATED"/>
    <property type="match status" value="1"/>
</dbReference>
<evidence type="ECO:0000256" key="13">
    <source>
        <dbReference type="ARBA" id="ARBA00057160"/>
    </source>
</evidence>
<keyword evidence="7 15" id="KW-0521">NADP</keyword>
<dbReference type="STRING" id="404433.BTW07_01125"/>
<evidence type="ECO:0000256" key="1">
    <source>
        <dbReference type="ARBA" id="ARBA00004774"/>
    </source>
</evidence>
<keyword evidence="6 15" id="KW-0479">Metal-binding</keyword>
<comment type="catalytic activity">
    <reaction evidence="12 15">
        <text>hydrogen sulfide + 3 NADP(+) + 3 H2O = sulfite + 3 NADPH + 4 H(+)</text>
        <dbReference type="Rhea" id="RHEA:13801"/>
        <dbReference type="ChEBI" id="CHEBI:15377"/>
        <dbReference type="ChEBI" id="CHEBI:15378"/>
        <dbReference type="ChEBI" id="CHEBI:17359"/>
        <dbReference type="ChEBI" id="CHEBI:29919"/>
        <dbReference type="ChEBI" id="CHEBI:57783"/>
        <dbReference type="ChEBI" id="CHEBI:58349"/>
        <dbReference type="EC" id="1.8.1.2"/>
    </reaction>
</comment>
<dbReference type="PANTHER" id="PTHR11493:SF47">
    <property type="entry name" value="SULFITE REDUCTASE [NADPH] SUBUNIT BETA"/>
    <property type="match status" value="1"/>
</dbReference>